<dbReference type="Pfam" id="PF02397">
    <property type="entry name" value="Bac_transf"/>
    <property type="match status" value="1"/>
</dbReference>
<evidence type="ECO:0000313" key="9">
    <source>
        <dbReference type="EMBL" id="GLI26190.1"/>
    </source>
</evidence>
<evidence type="ECO:0000259" key="8">
    <source>
        <dbReference type="Pfam" id="PF02397"/>
    </source>
</evidence>
<comment type="caution">
    <text evidence="9">The sequence shown here is derived from an EMBL/GenBank/DDBJ whole genome shotgun (WGS) entry which is preliminary data.</text>
</comment>
<gene>
    <name evidence="9" type="ORF">ARHIZOSPH14_04320</name>
</gene>
<dbReference type="EMBL" id="BSDP01000001">
    <property type="protein sequence ID" value="GLI26190.1"/>
    <property type="molecule type" value="Genomic_DNA"/>
</dbReference>
<feature type="domain" description="Bacterial sugar transferase" evidence="8">
    <location>
        <begin position="291"/>
        <end position="477"/>
    </location>
</feature>
<keyword evidence="10" id="KW-1185">Reference proteome</keyword>
<name>A0A9W6FN95_9MICO</name>
<dbReference type="InterPro" id="IPR003362">
    <property type="entry name" value="Bact_transf"/>
</dbReference>
<sequence length="484" mass="53624">MTTTNQRLRAASRLERWQRDYAARLFATDLVVIVVAVFGSQFLRFGENAAGQRIAEQSISYTLVSLVLVSVWMVALDLFATRDHTIIGAGSTEYRRLVDATIRVFGVLAIVAFLAQSQIGRGYVLIALPGGLLLLLASRWCWRQWLVRRRATGRYSRRVLLVGERAKALHVAEQMGRAPTGGFRIVGAVTDHGSVEHDLVEGIPVLGGFPQVLEALDESDADTVIYAGSDLVHPDQLRELGWDLEERQVGLVMAPALVDVAGPRIHATPVAGLPLIHVDYPRFIGRKYVTKRVFDIVVSSLALLLLGPVFLVIALVVRRDSPGPAFFSQERVGLNGSTFRMLKFRSMVDDAEGQLPGLLDKSDGNDVLFKLRADPRVTRIGAVLRRYSLDELPQLVNVLRGEMSLVGPRPPLPREVERYGRAAERRLLVRPGITGLWQVSGRSDLSWSDSLRLDLYYVENWSLTGDVIVLMRTVRAVAGSRGAY</sequence>
<dbReference type="GO" id="GO:0016020">
    <property type="term" value="C:membrane"/>
    <property type="evidence" value="ECO:0007669"/>
    <property type="project" value="UniProtKB-SubCell"/>
</dbReference>
<evidence type="ECO:0000256" key="5">
    <source>
        <dbReference type="ARBA" id="ARBA00022989"/>
    </source>
</evidence>
<comment type="subcellular location">
    <subcellularLocation>
        <location evidence="1">Membrane</location>
        <topology evidence="1">Multi-pass membrane protein</topology>
    </subcellularLocation>
</comment>
<accession>A0A9W6FN95</accession>
<keyword evidence="3" id="KW-0808">Transferase</keyword>
<dbReference type="InterPro" id="IPR017475">
    <property type="entry name" value="EPS_sugar_tfrase"/>
</dbReference>
<keyword evidence="5 7" id="KW-1133">Transmembrane helix</keyword>
<evidence type="ECO:0000256" key="3">
    <source>
        <dbReference type="ARBA" id="ARBA00022679"/>
    </source>
</evidence>
<evidence type="ECO:0000256" key="7">
    <source>
        <dbReference type="SAM" id="Phobius"/>
    </source>
</evidence>
<dbReference type="RefSeq" id="WP_281882188.1">
    <property type="nucleotide sequence ID" value="NZ_BSDP01000001.1"/>
</dbReference>
<dbReference type="Pfam" id="PF13727">
    <property type="entry name" value="CoA_binding_3"/>
    <property type="match status" value="1"/>
</dbReference>
<feature type="transmembrane region" description="Helical" evidence="7">
    <location>
        <begin position="123"/>
        <end position="142"/>
    </location>
</feature>
<dbReference type="Proteomes" id="UP001144396">
    <property type="component" value="Unassembled WGS sequence"/>
</dbReference>
<reference evidence="9" key="1">
    <citation type="submission" date="2022-12" db="EMBL/GenBank/DDBJ databases">
        <title>Reference genome sequencing for broad-spectrum identification of bacterial and archaeal isolates by mass spectrometry.</title>
        <authorList>
            <person name="Sekiguchi Y."/>
            <person name="Tourlousse D.M."/>
        </authorList>
    </citation>
    <scope>NUCLEOTIDE SEQUENCE</scope>
    <source>
        <strain evidence="9">14</strain>
    </source>
</reference>
<dbReference type="PANTHER" id="PTHR30576">
    <property type="entry name" value="COLANIC BIOSYNTHESIS UDP-GLUCOSE LIPID CARRIER TRANSFERASE"/>
    <property type="match status" value="1"/>
</dbReference>
<protein>
    <submittedName>
        <fullName evidence="9">Polyprenyl glycosylphosphotransferase</fullName>
    </submittedName>
</protein>
<dbReference type="NCBIfam" id="TIGR03025">
    <property type="entry name" value="EPS_sugtrans"/>
    <property type="match status" value="1"/>
</dbReference>
<evidence type="ECO:0000256" key="6">
    <source>
        <dbReference type="ARBA" id="ARBA00023136"/>
    </source>
</evidence>
<comment type="similarity">
    <text evidence="2">Belongs to the bacterial sugar transferase family.</text>
</comment>
<dbReference type="GO" id="GO:0016780">
    <property type="term" value="F:phosphotransferase activity, for other substituted phosphate groups"/>
    <property type="evidence" value="ECO:0007669"/>
    <property type="project" value="TreeGrafter"/>
</dbReference>
<keyword evidence="4 7" id="KW-0812">Transmembrane</keyword>
<evidence type="ECO:0000256" key="2">
    <source>
        <dbReference type="ARBA" id="ARBA00006464"/>
    </source>
</evidence>
<feature type="transmembrane region" description="Helical" evidence="7">
    <location>
        <begin position="293"/>
        <end position="317"/>
    </location>
</feature>
<organism evidence="9 10">
    <name type="scientific">Agromyces rhizosphaerae</name>
    <dbReference type="NCBI Taxonomy" id="88374"/>
    <lineage>
        <taxon>Bacteria</taxon>
        <taxon>Bacillati</taxon>
        <taxon>Actinomycetota</taxon>
        <taxon>Actinomycetes</taxon>
        <taxon>Micrococcales</taxon>
        <taxon>Microbacteriaceae</taxon>
        <taxon>Agromyces</taxon>
    </lineage>
</organism>
<feature type="transmembrane region" description="Helical" evidence="7">
    <location>
        <begin position="21"/>
        <end position="39"/>
    </location>
</feature>
<evidence type="ECO:0000256" key="1">
    <source>
        <dbReference type="ARBA" id="ARBA00004141"/>
    </source>
</evidence>
<dbReference type="PANTHER" id="PTHR30576:SF10">
    <property type="entry name" value="SLL5057 PROTEIN"/>
    <property type="match status" value="1"/>
</dbReference>
<evidence type="ECO:0000313" key="10">
    <source>
        <dbReference type="Proteomes" id="UP001144396"/>
    </source>
</evidence>
<proteinExistence type="inferred from homology"/>
<feature type="transmembrane region" description="Helical" evidence="7">
    <location>
        <begin position="100"/>
        <end position="117"/>
    </location>
</feature>
<feature type="transmembrane region" description="Helical" evidence="7">
    <location>
        <begin position="59"/>
        <end position="79"/>
    </location>
</feature>
<dbReference type="AlphaFoldDB" id="A0A9W6FN95"/>
<evidence type="ECO:0000256" key="4">
    <source>
        <dbReference type="ARBA" id="ARBA00022692"/>
    </source>
</evidence>
<dbReference type="Gene3D" id="3.40.50.720">
    <property type="entry name" value="NAD(P)-binding Rossmann-like Domain"/>
    <property type="match status" value="1"/>
</dbReference>
<keyword evidence="6 7" id="KW-0472">Membrane</keyword>